<dbReference type="SUPFAM" id="SSF55729">
    <property type="entry name" value="Acyl-CoA N-acyltransferases (Nat)"/>
    <property type="match status" value="2"/>
</dbReference>
<dbReference type="InterPro" id="IPR017853">
    <property type="entry name" value="GH"/>
</dbReference>
<dbReference type="RefSeq" id="XP_046077975.1">
    <property type="nucleotide sequence ID" value="XM_046214861.1"/>
</dbReference>
<dbReference type="InterPro" id="IPR001764">
    <property type="entry name" value="Glyco_hydro_3_N"/>
</dbReference>
<gene>
    <name evidence="7" type="ORF">BGW36DRAFT_367416</name>
</gene>
<evidence type="ECO:0000256" key="4">
    <source>
        <dbReference type="ARBA" id="ARBA00023277"/>
    </source>
</evidence>
<evidence type="ECO:0000313" key="8">
    <source>
        <dbReference type="Proteomes" id="UP001201262"/>
    </source>
</evidence>
<keyword evidence="8" id="KW-1185">Reference proteome</keyword>
<organism evidence="7 8">
    <name type="scientific">Talaromyces proteolyticus</name>
    <dbReference type="NCBI Taxonomy" id="1131652"/>
    <lineage>
        <taxon>Eukaryota</taxon>
        <taxon>Fungi</taxon>
        <taxon>Dikarya</taxon>
        <taxon>Ascomycota</taxon>
        <taxon>Pezizomycotina</taxon>
        <taxon>Eurotiomycetes</taxon>
        <taxon>Eurotiomycetidae</taxon>
        <taxon>Eurotiales</taxon>
        <taxon>Trichocomaceae</taxon>
        <taxon>Talaromyces</taxon>
        <taxon>Talaromyces sect. Bacilispori</taxon>
    </lineage>
</organism>
<dbReference type="GO" id="GO:0005975">
    <property type="term" value="P:carbohydrate metabolic process"/>
    <property type="evidence" value="ECO:0007669"/>
    <property type="project" value="InterPro"/>
</dbReference>
<dbReference type="InterPro" id="IPR000182">
    <property type="entry name" value="GNAT_dom"/>
</dbReference>
<dbReference type="GeneID" id="70245148"/>
<dbReference type="InterPro" id="IPR050226">
    <property type="entry name" value="NagZ_Beta-hexosaminidase"/>
</dbReference>
<keyword evidence="4" id="KW-0119">Carbohydrate metabolism</keyword>
<dbReference type="GO" id="GO:0016747">
    <property type="term" value="F:acyltransferase activity, transferring groups other than amino-acyl groups"/>
    <property type="evidence" value="ECO:0007669"/>
    <property type="project" value="InterPro"/>
</dbReference>
<sequence length="855" mass="93463">MPDLRKKVGQLFAVGFHSTEVDTEIKSMIHDYGVGAIILFKRNIQNGAQLKALTLALQQEARTAGHEQPLFIALDQENGLITRISPPMAPQQPGMMTLGAAGSAHLAYEVAKATGETLRCFGINMNYAPIGDINSEPLNPVIGTRSPGDEPEFVSSISSATARGLREEKVVPSIKHFPGHGDTAVDSHFGLPVINKSRQELEKCELVPFRRAVAEGIETVMMAHIALPGIGDDKLPASLSPTALGILRKEMKYDGVIITDCLEMDGVRATFGTVDGTVMALKAGSDSIMICHTYDVQAAAINRVCQEIEKGNFTVQRIDSSADRLKALKSKFLSWDEALSHPDENFLAGINEKNEKLSQEAYARAVTLIRSQSGILPLSTTAKTVFLSPGGNIPAGGAVDSGIDETKSRVPHTSALFGNVLREYNANVTDIRYDEDGLSSDQWKEIEDAGTVIFATRNAMESPYQHELGLEVARRALKVVHIATCAPYDFLDDQVVHTYLATYEPTIAAFTAAVKILYGKATSQGKLPVGNTSSAKDIQFKIDPFHPDDLDAIGGIWAACFQPYNLHVSQLSQLISAPGGRHLVVKDGVSVVGFVLAFVTPATPLAQQKTAHIAVLAVSPSHQNRGIGTALLARIREILRAEHQLFTFKLGSGFPRFWPGLPCDLLPNAREFFVHRGARLVREGDVDMFQDITEFEGSNIYLERAAERGFTFRPLQQDEYDACIELQKKNFGHSGGWVDAFVSLPPSQEPNSVMVAFNSTGRQIGWTLMLSPDNKLLQQQWAFPPLLGPKTGLIGCVGVDTEWRSQGIGLALISHAIQNMQARGVEKVFVDWTDKVEWYGKVGFRVWKEYIMAEI</sequence>
<dbReference type="Proteomes" id="UP001201262">
    <property type="component" value="Unassembled WGS sequence"/>
</dbReference>
<dbReference type="Pfam" id="PF00583">
    <property type="entry name" value="Acetyltransf_1"/>
    <property type="match status" value="2"/>
</dbReference>
<dbReference type="Pfam" id="PF00933">
    <property type="entry name" value="Glyco_hydro_3"/>
    <property type="match status" value="1"/>
</dbReference>
<comment type="similarity">
    <text evidence="1">Belongs to the glycosyl hydrolase 3 family.</text>
</comment>
<dbReference type="Gene3D" id="3.40.630.30">
    <property type="match status" value="2"/>
</dbReference>
<evidence type="ECO:0000256" key="2">
    <source>
        <dbReference type="ARBA" id="ARBA00022801"/>
    </source>
</evidence>
<dbReference type="PANTHER" id="PTHR30480">
    <property type="entry name" value="BETA-HEXOSAMINIDASE-RELATED"/>
    <property type="match status" value="1"/>
</dbReference>
<dbReference type="GO" id="GO:0004553">
    <property type="term" value="F:hydrolase activity, hydrolyzing O-glycosyl compounds"/>
    <property type="evidence" value="ECO:0007669"/>
    <property type="project" value="InterPro"/>
</dbReference>
<dbReference type="Gene3D" id="3.20.20.300">
    <property type="entry name" value="Glycoside hydrolase, family 3, N-terminal domain"/>
    <property type="match status" value="1"/>
</dbReference>
<feature type="domain" description="N-acetyltransferase" evidence="6">
    <location>
        <begin position="540"/>
        <end position="693"/>
    </location>
</feature>
<evidence type="ECO:0000313" key="7">
    <source>
        <dbReference type="EMBL" id="KAH8705354.1"/>
    </source>
</evidence>
<evidence type="ECO:0000259" key="6">
    <source>
        <dbReference type="PROSITE" id="PS51186"/>
    </source>
</evidence>
<dbReference type="InterPro" id="IPR016181">
    <property type="entry name" value="Acyl_CoA_acyltransferase"/>
</dbReference>
<protein>
    <submittedName>
        <fullName evidence="7">Beta-N-acetylglucosaminidase</fullName>
    </submittedName>
</protein>
<dbReference type="PANTHER" id="PTHR30480:SF16">
    <property type="entry name" value="GLYCOSIDE HYDROLASE FAMILY 3 DOMAIN PROTEIN"/>
    <property type="match status" value="1"/>
</dbReference>
<dbReference type="AlphaFoldDB" id="A0AAD4Q3S3"/>
<dbReference type="InterPro" id="IPR036881">
    <property type="entry name" value="Glyco_hydro_3_C_sf"/>
</dbReference>
<dbReference type="PROSITE" id="PS51186">
    <property type="entry name" value="GNAT"/>
    <property type="match status" value="2"/>
</dbReference>
<keyword evidence="3" id="KW-0325">Glycoprotein</keyword>
<dbReference type="CDD" id="cd04301">
    <property type="entry name" value="NAT_SF"/>
    <property type="match status" value="2"/>
</dbReference>
<proteinExistence type="inferred from homology"/>
<evidence type="ECO:0000256" key="3">
    <source>
        <dbReference type="ARBA" id="ARBA00023180"/>
    </source>
</evidence>
<evidence type="ECO:0000256" key="5">
    <source>
        <dbReference type="ARBA" id="ARBA00023295"/>
    </source>
</evidence>
<dbReference type="InterPro" id="IPR036962">
    <property type="entry name" value="Glyco_hydro_3_N_sf"/>
</dbReference>
<evidence type="ECO:0000256" key="1">
    <source>
        <dbReference type="ARBA" id="ARBA00005336"/>
    </source>
</evidence>
<dbReference type="EMBL" id="JAJTJA010000001">
    <property type="protein sequence ID" value="KAH8705354.1"/>
    <property type="molecule type" value="Genomic_DNA"/>
</dbReference>
<keyword evidence="5" id="KW-0326">Glycosidase</keyword>
<dbReference type="SUPFAM" id="SSF51445">
    <property type="entry name" value="(Trans)glycosidases"/>
    <property type="match status" value="1"/>
</dbReference>
<keyword evidence="2" id="KW-0378">Hydrolase</keyword>
<comment type="caution">
    <text evidence="7">The sequence shown here is derived from an EMBL/GenBank/DDBJ whole genome shotgun (WGS) entry which is preliminary data.</text>
</comment>
<feature type="domain" description="N-acetyltransferase" evidence="6">
    <location>
        <begin position="710"/>
        <end position="855"/>
    </location>
</feature>
<accession>A0AAD4Q3S3</accession>
<dbReference type="Gene3D" id="3.40.50.1700">
    <property type="entry name" value="Glycoside hydrolase family 3 C-terminal domain"/>
    <property type="match status" value="1"/>
</dbReference>
<dbReference type="GO" id="GO:0009254">
    <property type="term" value="P:peptidoglycan turnover"/>
    <property type="evidence" value="ECO:0007669"/>
    <property type="project" value="TreeGrafter"/>
</dbReference>
<reference evidence="7" key="1">
    <citation type="submission" date="2021-12" db="EMBL/GenBank/DDBJ databases">
        <title>Convergent genome expansion in fungi linked to evolution of root-endophyte symbiosis.</title>
        <authorList>
            <consortium name="DOE Joint Genome Institute"/>
            <person name="Ke Y.-H."/>
            <person name="Bonito G."/>
            <person name="Liao H.-L."/>
            <person name="Looney B."/>
            <person name="Rojas-Flechas A."/>
            <person name="Nash J."/>
            <person name="Hameed K."/>
            <person name="Schadt C."/>
            <person name="Martin F."/>
            <person name="Crous P.W."/>
            <person name="Miettinen O."/>
            <person name="Magnuson J.K."/>
            <person name="Labbe J."/>
            <person name="Jacobson D."/>
            <person name="Doktycz M.J."/>
            <person name="Veneault-Fourrey C."/>
            <person name="Kuo A."/>
            <person name="Mondo S."/>
            <person name="Calhoun S."/>
            <person name="Riley R."/>
            <person name="Ohm R."/>
            <person name="LaButti K."/>
            <person name="Andreopoulos B."/>
            <person name="Pangilinan J."/>
            <person name="Nolan M."/>
            <person name="Tritt A."/>
            <person name="Clum A."/>
            <person name="Lipzen A."/>
            <person name="Daum C."/>
            <person name="Barry K."/>
            <person name="Grigoriev I.V."/>
            <person name="Vilgalys R."/>
        </authorList>
    </citation>
    <scope>NUCLEOTIDE SEQUENCE</scope>
    <source>
        <strain evidence="7">PMI_201</strain>
    </source>
</reference>
<name>A0AAD4Q3S3_9EURO</name>